<gene>
    <name evidence="6" type="ORF">MAQA_14270</name>
</gene>
<dbReference type="GO" id="GO:0006529">
    <property type="term" value="P:asparagine biosynthetic process"/>
    <property type="evidence" value="ECO:0007669"/>
    <property type="project" value="UniProtKB-KW"/>
</dbReference>
<name>W7BAR6_9LIST</name>
<evidence type="ECO:0000256" key="1">
    <source>
        <dbReference type="ARBA" id="ARBA00005187"/>
    </source>
</evidence>
<keyword evidence="3" id="KW-0028">Amino-acid biosynthesis</keyword>
<dbReference type="InterPro" id="IPR017932">
    <property type="entry name" value="GATase_2_dom"/>
</dbReference>
<dbReference type="InterPro" id="IPR029055">
    <property type="entry name" value="Ntn_hydrolases_N"/>
</dbReference>
<evidence type="ECO:0000259" key="5">
    <source>
        <dbReference type="PROSITE" id="PS51278"/>
    </source>
</evidence>
<dbReference type="Proteomes" id="UP000019246">
    <property type="component" value="Unassembled WGS sequence"/>
</dbReference>
<dbReference type="InterPro" id="IPR051786">
    <property type="entry name" value="ASN_synthetase/amidase"/>
</dbReference>
<dbReference type="Pfam" id="PF13522">
    <property type="entry name" value="GATase_6"/>
    <property type="match status" value="1"/>
</dbReference>
<dbReference type="PATRIC" id="fig|1265818.5.peg.2883"/>
<evidence type="ECO:0000256" key="3">
    <source>
        <dbReference type="ARBA" id="ARBA00022888"/>
    </source>
</evidence>
<evidence type="ECO:0000313" key="6">
    <source>
        <dbReference type="EMBL" id="EUJ17048.1"/>
    </source>
</evidence>
<comment type="pathway">
    <text evidence="1">Amino-acid biosynthesis; L-asparagine biosynthesis; L-asparagine from L-aspartate (L-Gln route): step 1/1.</text>
</comment>
<keyword evidence="3" id="KW-0061">Asparagine biosynthesis</keyword>
<dbReference type="PANTHER" id="PTHR43284">
    <property type="entry name" value="ASPARAGINE SYNTHETASE (GLUTAMINE-HYDROLYZING)"/>
    <property type="match status" value="1"/>
</dbReference>
<proteinExistence type="predicted"/>
<reference evidence="6 7" key="1">
    <citation type="journal article" date="2014" name="Int. J. Syst. Evol. Microbiol.">
        <title>Listeria floridensis sp. nov., Listeria aquatica sp. nov., Listeria cornellensis sp. nov., Listeria riparia sp. nov. and Listeria grandensis sp. nov., from agricultural and natural environments.</title>
        <authorList>
            <person name="den Bakker H.C."/>
            <person name="Warchocki S."/>
            <person name="Wright E.M."/>
            <person name="Allred A.F."/>
            <person name="Ahlstrom C."/>
            <person name="Manuel C.S."/>
            <person name="Stasiewicz M.J."/>
            <person name="Burrell A."/>
            <person name="Roof S."/>
            <person name="Strawn L."/>
            <person name="Fortes E.D."/>
            <person name="Nightingale K.K."/>
            <person name="Kephart D."/>
            <person name="Wiedmann M."/>
        </authorList>
    </citation>
    <scope>NUCLEOTIDE SEQUENCE [LARGE SCALE GENOMIC DNA]</scope>
    <source>
        <strain evidence="6 7">FSL S10-1188</strain>
    </source>
</reference>
<dbReference type="EC" id="6.3.5.4" evidence="2"/>
<dbReference type="STRING" id="1265818.MAQA_14270"/>
<dbReference type="SUPFAM" id="SSF56235">
    <property type="entry name" value="N-terminal nucleophile aminohydrolases (Ntn hydrolases)"/>
    <property type="match status" value="1"/>
</dbReference>
<evidence type="ECO:0000256" key="4">
    <source>
        <dbReference type="ARBA" id="ARBA00048741"/>
    </source>
</evidence>
<keyword evidence="7" id="KW-1185">Reference proteome</keyword>
<dbReference type="EMBL" id="AOCG01000015">
    <property type="protein sequence ID" value="EUJ17048.1"/>
    <property type="molecule type" value="Genomic_DNA"/>
</dbReference>
<sequence length="97" mass="11720">MCGFVGCVHDRIAEITGEEKQTFKEMNDMITHRGPDDEGYYTDEHIQFGFRRLSIIDVENGHQPLTYEDERYWIIFNGEIYNYVELREKLKNERYDF</sequence>
<feature type="domain" description="Glutamine amidotransferase type-2" evidence="5">
    <location>
        <begin position="2"/>
        <end position="97"/>
    </location>
</feature>
<accession>W7BAR6</accession>
<evidence type="ECO:0000256" key="2">
    <source>
        <dbReference type="ARBA" id="ARBA00012737"/>
    </source>
</evidence>
<dbReference type="GO" id="GO:0004066">
    <property type="term" value="F:asparagine synthase (glutamine-hydrolyzing) activity"/>
    <property type="evidence" value="ECO:0007669"/>
    <property type="project" value="UniProtKB-EC"/>
</dbReference>
<dbReference type="PROSITE" id="PS51278">
    <property type="entry name" value="GATASE_TYPE_2"/>
    <property type="match status" value="1"/>
</dbReference>
<dbReference type="AlphaFoldDB" id="W7BAR6"/>
<dbReference type="GO" id="GO:0005829">
    <property type="term" value="C:cytosol"/>
    <property type="evidence" value="ECO:0007669"/>
    <property type="project" value="TreeGrafter"/>
</dbReference>
<evidence type="ECO:0000313" key="7">
    <source>
        <dbReference type="Proteomes" id="UP000019246"/>
    </source>
</evidence>
<comment type="caution">
    <text evidence="6">The sequence shown here is derived from an EMBL/GenBank/DDBJ whole genome shotgun (WGS) entry which is preliminary data.</text>
</comment>
<organism evidence="6 7">
    <name type="scientific">Listeria aquatica FSL S10-1188</name>
    <dbReference type="NCBI Taxonomy" id="1265818"/>
    <lineage>
        <taxon>Bacteria</taxon>
        <taxon>Bacillati</taxon>
        <taxon>Bacillota</taxon>
        <taxon>Bacilli</taxon>
        <taxon>Bacillales</taxon>
        <taxon>Listeriaceae</taxon>
        <taxon>Listeria</taxon>
    </lineage>
</organism>
<dbReference type="PANTHER" id="PTHR43284:SF1">
    <property type="entry name" value="ASPARAGINE SYNTHETASE"/>
    <property type="match status" value="1"/>
</dbReference>
<comment type="catalytic activity">
    <reaction evidence="4">
        <text>L-aspartate + L-glutamine + ATP + H2O = L-asparagine + L-glutamate + AMP + diphosphate + H(+)</text>
        <dbReference type="Rhea" id="RHEA:12228"/>
        <dbReference type="ChEBI" id="CHEBI:15377"/>
        <dbReference type="ChEBI" id="CHEBI:15378"/>
        <dbReference type="ChEBI" id="CHEBI:29985"/>
        <dbReference type="ChEBI" id="CHEBI:29991"/>
        <dbReference type="ChEBI" id="CHEBI:30616"/>
        <dbReference type="ChEBI" id="CHEBI:33019"/>
        <dbReference type="ChEBI" id="CHEBI:58048"/>
        <dbReference type="ChEBI" id="CHEBI:58359"/>
        <dbReference type="ChEBI" id="CHEBI:456215"/>
        <dbReference type="EC" id="6.3.5.4"/>
    </reaction>
</comment>
<protein>
    <recommendedName>
        <fullName evidence="2">asparagine synthase (glutamine-hydrolyzing)</fullName>
        <ecNumber evidence="2">6.3.5.4</ecNumber>
    </recommendedName>
</protein>
<dbReference type="Gene3D" id="3.60.20.10">
    <property type="entry name" value="Glutamine Phosphoribosylpyrophosphate, subunit 1, domain 1"/>
    <property type="match status" value="1"/>
</dbReference>